<name>A0A381XE00_9ZZZZ</name>
<gene>
    <name evidence="2" type="ORF">METZ01_LOCUS115833</name>
</gene>
<dbReference type="SUPFAM" id="SSF51735">
    <property type="entry name" value="NAD(P)-binding Rossmann-fold domains"/>
    <property type="match status" value="1"/>
</dbReference>
<evidence type="ECO:0000313" key="2">
    <source>
        <dbReference type="EMBL" id="SVA62979.1"/>
    </source>
</evidence>
<dbReference type="InterPro" id="IPR036291">
    <property type="entry name" value="NAD(P)-bd_dom_sf"/>
</dbReference>
<protein>
    <recommendedName>
        <fullName evidence="3">Short-chain dehydrogenase</fullName>
    </recommendedName>
</protein>
<sequence>MSLSLSGKRAVVCGSTDGIGKATAYKLAEQGAEIILVARNPKKLDKTLHDLPVKNDQNHNMICADFNLPEELEKHISELSDFVHILVNNSGGPPGGPLVEAKKEEFRLAFERHVICNQILAKAFVPCMKELGFGRIINIISTSVKQVIPGLGVSNTTRGAVANWARTLALELGQFGITVNNILPGYTDTGRLQSLAETRAKEQGVTVDDIRAGWVKSVPLARIGKPDEIASAVSFLASDAAGYINGADIPVDGGRVGI</sequence>
<dbReference type="PANTHER" id="PTHR42879">
    <property type="entry name" value="3-OXOACYL-(ACYL-CARRIER-PROTEIN) REDUCTASE"/>
    <property type="match status" value="1"/>
</dbReference>
<dbReference type="InterPro" id="IPR002347">
    <property type="entry name" value="SDR_fam"/>
</dbReference>
<evidence type="ECO:0000256" key="1">
    <source>
        <dbReference type="ARBA" id="ARBA00006484"/>
    </source>
</evidence>
<dbReference type="PANTHER" id="PTHR42879:SF6">
    <property type="entry name" value="NADPH-DEPENDENT REDUCTASE BACG"/>
    <property type="match status" value="1"/>
</dbReference>
<dbReference type="Gene3D" id="3.40.50.720">
    <property type="entry name" value="NAD(P)-binding Rossmann-like Domain"/>
    <property type="match status" value="1"/>
</dbReference>
<proteinExistence type="inferred from homology"/>
<accession>A0A381XE00</accession>
<dbReference type="AlphaFoldDB" id="A0A381XE00"/>
<evidence type="ECO:0008006" key="3">
    <source>
        <dbReference type="Google" id="ProtNLM"/>
    </source>
</evidence>
<dbReference type="PRINTS" id="PR00081">
    <property type="entry name" value="GDHRDH"/>
</dbReference>
<dbReference type="EMBL" id="UINC01014839">
    <property type="protein sequence ID" value="SVA62979.1"/>
    <property type="molecule type" value="Genomic_DNA"/>
</dbReference>
<dbReference type="InterPro" id="IPR050259">
    <property type="entry name" value="SDR"/>
</dbReference>
<reference evidence="2" key="1">
    <citation type="submission" date="2018-05" db="EMBL/GenBank/DDBJ databases">
        <authorList>
            <person name="Lanie J.A."/>
            <person name="Ng W.-L."/>
            <person name="Kazmierczak K.M."/>
            <person name="Andrzejewski T.M."/>
            <person name="Davidsen T.M."/>
            <person name="Wayne K.J."/>
            <person name="Tettelin H."/>
            <person name="Glass J.I."/>
            <person name="Rusch D."/>
            <person name="Podicherti R."/>
            <person name="Tsui H.-C.T."/>
            <person name="Winkler M.E."/>
        </authorList>
    </citation>
    <scope>NUCLEOTIDE SEQUENCE</scope>
</reference>
<comment type="similarity">
    <text evidence="1">Belongs to the short-chain dehydrogenases/reductases (SDR) family.</text>
</comment>
<dbReference type="Pfam" id="PF13561">
    <property type="entry name" value="adh_short_C2"/>
    <property type="match status" value="1"/>
</dbReference>
<organism evidence="2">
    <name type="scientific">marine metagenome</name>
    <dbReference type="NCBI Taxonomy" id="408172"/>
    <lineage>
        <taxon>unclassified sequences</taxon>
        <taxon>metagenomes</taxon>
        <taxon>ecological metagenomes</taxon>
    </lineage>
</organism>